<evidence type="ECO:0000256" key="1">
    <source>
        <dbReference type="ARBA" id="ARBA00022630"/>
    </source>
</evidence>
<reference evidence="6" key="1">
    <citation type="submission" date="2014-12" db="EMBL/GenBank/DDBJ databases">
        <title>Genome Sequence of Valsa Canker Pathogens Uncovers a Specific Adaption of Colonization on Woody Bark.</title>
        <authorList>
            <person name="Yin Z."/>
            <person name="Liu H."/>
            <person name="Gao X."/>
            <person name="Li Z."/>
            <person name="Song N."/>
            <person name="Ke X."/>
            <person name="Dai Q."/>
            <person name="Wu Y."/>
            <person name="Sun Y."/>
            <person name="Xu J.-R."/>
            <person name="Kang Z.K."/>
            <person name="Wang L."/>
            <person name="Huang L."/>
        </authorList>
    </citation>
    <scope>NUCLEOTIDE SEQUENCE [LARGE SCALE GENOMIC DNA]</scope>
    <source>
        <strain evidence="6">SXYL134</strain>
    </source>
</reference>
<feature type="domain" description="Berberine/berberine-like" evidence="4">
    <location>
        <begin position="77"/>
        <end position="114"/>
    </location>
</feature>
<dbReference type="InterPro" id="IPR012951">
    <property type="entry name" value="BBE"/>
</dbReference>
<keyword evidence="6" id="KW-1185">Reference proteome</keyword>
<proteinExistence type="predicted"/>
<accession>A0A194UVJ9</accession>
<sequence>MPVKVWQEITIGELEAMRKNGGNPLGLAVEEGPLYIILIVCRWKKEEDDAAIYQMVSTALKRIKLKAASLGLQNDFVYMNYASMFQDVISSYGSDNKARLKDIASKYDPARVFQELQPGHFELDKPPVSDSGYFSF</sequence>
<organism evidence="5 6">
    <name type="scientific">Cytospora mali</name>
    <name type="common">Apple Valsa canker fungus</name>
    <name type="synonym">Valsa mali</name>
    <dbReference type="NCBI Taxonomy" id="578113"/>
    <lineage>
        <taxon>Eukaryota</taxon>
        <taxon>Fungi</taxon>
        <taxon>Dikarya</taxon>
        <taxon>Ascomycota</taxon>
        <taxon>Pezizomycotina</taxon>
        <taxon>Sordariomycetes</taxon>
        <taxon>Sordariomycetidae</taxon>
        <taxon>Diaporthales</taxon>
        <taxon>Cytosporaceae</taxon>
        <taxon>Cytospora</taxon>
    </lineage>
</organism>
<dbReference type="PANTHER" id="PTHR42973">
    <property type="entry name" value="BINDING OXIDOREDUCTASE, PUTATIVE (AFU_ORTHOLOGUE AFUA_1G17690)-RELATED"/>
    <property type="match status" value="1"/>
</dbReference>
<gene>
    <name evidence="5" type="ORF">VP1G_10772</name>
</gene>
<dbReference type="Proteomes" id="UP000078576">
    <property type="component" value="Unassembled WGS sequence"/>
</dbReference>
<dbReference type="STRING" id="694573.A0A194UVJ9"/>
<keyword evidence="2" id="KW-0274">FAD</keyword>
<evidence type="ECO:0000256" key="3">
    <source>
        <dbReference type="ARBA" id="ARBA00023002"/>
    </source>
</evidence>
<dbReference type="Pfam" id="PF08031">
    <property type="entry name" value="BBE"/>
    <property type="match status" value="1"/>
</dbReference>
<name>A0A194UVJ9_CYTMA</name>
<evidence type="ECO:0000313" key="6">
    <source>
        <dbReference type="Proteomes" id="UP000078576"/>
    </source>
</evidence>
<evidence type="ECO:0000313" key="5">
    <source>
        <dbReference type="EMBL" id="KUI55737.1"/>
    </source>
</evidence>
<dbReference type="GO" id="GO:0050660">
    <property type="term" value="F:flavin adenine dinucleotide binding"/>
    <property type="evidence" value="ECO:0007669"/>
    <property type="project" value="InterPro"/>
</dbReference>
<dbReference type="OrthoDB" id="2151789at2759"/>
<dbReference type="EMBL" id="KN714683">
    <property type="protein sequence ID" value="KUI55737.1"/>
    <property type="molecule type" value="Genomic_DNA"/>
</dbReference>
<dbReference type="InterPro" id="IPR050416">
    <property type="entry name" value="FAD-linked_Oxidoreductase"/>
</dbReference>
<keyword evidence="1" id="KW-0285">Flavoprotein</keyword>
<evidence type="ECO:0000256" key="2">
    <source>
        <dbReference type="ARBA" id="ARBA00022827"/>
    </source>
</evidence>
<evidence type="ECO:0000259" key="4">
    <source>
        <dbReference type="Pfam" id="PF08031"/>
    </source>
</evidence>
<keyword evidence="3" id="KW-0560">Oxidoreductase</keyword>
<protein>
    <submittedName>
        <fullName evidence="5">Bifunctional solanapyrone synthase</fullName>
    </submittedName>
</protein>
<dbReference type="PANTHER" id="PTHR42973:SF34">
    <property type="entry name" value="FAD BINDING DOMAIN PROTEIN (AFU_ORTHOLOGUE AFUA_3G02770)"/>
    <property type="match status" value="1"/>
</dbReference>
<dbReference type="GO" id="GO:0016491">
    <property type="term" value="F:oxidoreductase activity"/>
    <property type="evidence" value="ECO:0007669"/>
    <property type="project" value="UniProtKB-KW"/>
</dbReference>
<dbReference type="AlphaFoldDB" id="A0A194UVJ9"/>